<feature type="compositionally biased region" description="Basic and acidic residues" evidence="1">
    <location>
        <begin position="519"/>
        <end position="529"/>
    </location>
</feature>
<gene>
    <name evidence="2" type="ORF">C1SCF055_LOCUS27485</name>
</gene>
<dbReference type="EMBL" id="CAMXCT020002937">
    <property type="protein sequence ID" value="CAL1154813.1"/>
    <property type="molecule type" value="Genomic_DNA"/>
</dbReference>
<protein>
    <submittedName>
        <fullName evidence="2">Uncharacterized protein</fullName>
    </submittedName>
</protein>
<accession>A0A9P1D2X8</accession>
<evidence type="ECO:0000313" key="4">
    <source>
        <dbReference type="Proteomes" id="UP001152797"/>
    </source>
</evidence>
<comment type="caution">
    <text evidence="2">The sequence shown here is derived from an EMBL/GenBank/DDBJ whole genome shotgun (WGS) entry which is preliminary data.</text>
</comment>
<feature type="region of interest" description="Disordered" evidence="1">
    <location>
        <begin position="468"/>
        <end position="529"/>
    </location>
</feature>
<keyword evidence="4" id="KW-1185">Reference proteome</keyword>
<sequence>MVAWGLQNNRATVAARVTSTDLLSKFVTLCQRTNDFKVRLYPPGLPEVSVTLRSGDRFPLQWKHHAASFDREHQRVWAKLKQHALSLLSQDSNCLQFCDKRRVRPRRPREKLTIREKFNLIDSVRKGRHFTLTKAFIQAGVRLAPGFLAQWEMGVYVKKCQKLFGMTQHLHVMFDGSSVQKIPVEAYKFYSSQLNIGAYGPPLALPANACLATQLLSEPNPGHMHCLDPFAYMPVRTKKTIKGMLALAQGLNMSLKTIWGRDLCHLIPRTPLHAGQPLSANTPLDPPGLHGRPMLTIAADEECLPFKMAYALSHEVVDGANLRVWICPESTHASWNNVRCAIRRAGLQHTILLSTIMNNCGHGPYRSGHNQQSFEEAAADLANHMAMSEESFQDLVDAMAMDRNVDSDDPSIPQDPSQIPGLPAIKNLPVFVKTKSWFASLAVMAHLCDNWTLMSAVIDHALNLGSVEDGPWRHPGNDSANPGNDDNDGGDDVDDLEAEQGPGLQQEEVGAAGGPRNPRKGDRPENKSELQKLRERFQNTVKLTSHLYHDLSLRDEVRMVSIACNPYMVEYSETLRLQKLSQESCLRFLSGRVAGEWFDYILKSLGTLHQPEALEKFISVDVSGDLSDPGENDMDQEPPPWIQEETERLQTYVRLLVELASARSWSQFMFVNCCPSNLVGLLHEDPRVAQQLSNYQKSIWEGVLLAERYVHDKSLNIPKDLAKELNLRLEDVTWHELQLSREVFIICSAAGWDCTDPKVVELAKRIFSVPWNTKFDLEDLFAHLSSLSSMSSLATAMGKWTRYFYCTTLPALKSDDFGWPQVSTTLADHCQPGAHSACQFKDSGKSFKSTDEKLPNQIFERLVNMKLNKCKRAGTQSNQRSAAGSAWLEHHFRSDFRSATMAWTGVLLVKHHCYMNPRTQRTLLCLGFRSCAALGVPMARHEVGGEVFYTFDMLPNARVPIWMFSDRLELHPAAATGWVHLPVEIMHPKTAPAKLAREYVAVFHQTGEPDSLLHSAVANGVFLNMKQLRLAQVHLKYKMCDPGKGHGKNGRIVKRDWCQGLIDHLFPEASAADKLQMLRGLMGQTWVHLDPKVASKHTKDILSAFHGLPSEDQSTFVELAAVASDEILLQEKRNQKARVQAAPKKERMHETPITIRDLCPRVAGSRLTRHPVLKRYQAFYPEFNEKGVSTRQYSHATFWDGKKRCLTEIEALRDVIDWLWKVHFQIKPATEEDVKPTNEMLEQVLSGFDDTTGFLEASQRSAGTPHKSPGFKAVVTPEKIDKSPMPNPDVFHPKVSASASSSSAAPAAPSAEVGLASPVSKSPKEIKHKEKDKSNKTEKTEKVKHKDKSAKVSKKQKEADGLKVKKADKLKK</sequence>
<feature type="compositionally biased region" description="Basic residues" evidence="1">
    <location>
        <begin position="1342"/>
        <end position="1354"/>
    </location>
</feature>
<dbReference type="Proteomes" id="UP001152797">
    <property type="component" value="Unassembled WGS sequence"/>
</dbReference>
<dbReference type="EMBL" id="CAMXCT030002937">
    <property type="protein sequence ID" value="CAL4788750.1"/>
    <property type="molecule type" value="Genomic_DNA"/>
</dbReference>
<feature type="compositionally biased region" description="Basic and acidic residues" evidence="1">
    <location>
        <begin position="1322"/>
        <end position="1341"/>
    </location>
</feature>
<feature type="compositionally biased region" description="Low complexity" evidence="1">
    <location>
        <begin position="1296"/>
        <end position="1311"/>
    </location>
</feature>
<evidence type="ECO:0000313" key="3">
    <source>
        <dbReference type="EMBL" id="CAL1154813.1"/>
    </source>
</evidence>
<name>A0A9P1D2X8_9DINO</name>
<proteinExistence type="predicted"/>
<evidence type="ECO:0000256" key="1">
    <source>
        <dbReference type="SAM" id="MobiDB-lite"/>
    </source>
</evidence>
<feature type="compositionally biased region" description="Acidic residues" evidence="1">
    <location>
        <begin position="485"/>
        <end position="498"/>
    </location>
</feature>
<feature type="compositionally biased region" description="Basic and acidic residues" evidence="1">
    <location>
        <begin position="1355"/>
        <end position="1372"/>
    </location>
</feature>
<reference evidence="3" key="2">
    <citation type="submission" date="2024-04" db="EMBL/GenBank/DDBJ databases">
        <authorList>
            <person name="Chen Y."/>
            <person name="Shah S."/>
            <person name="Dougan E. K."/>
            <person name="Thang M."/>
            <person name="Chan C."/>
        </authorList>
    </citation>
    <scope>NUCLEOTIDE SEQUENCE [LARGE SCALE GENOMIC DNA]</scope>
</reference>
<feature type="region of interest" description="Disordered" evidence="1">
    <location>
        <begin position="1277"/>
        <end position="1372"/>
    </location>
</feature>
<organism evidence="2">
    <name type="scientific">Cladocopium goreaui</name>
    <dbReference type="NCBI Taxonomy" id="2562237"/>
    <lineage>
        <taxon>Eukaryota</taxon>
        <taxon>Sar</taxon>
        <taxon>Alveolata</taxon>
        <taxon>Dinophyceae</taxon>
        <taxon>Suessiales</taxon>
        <taxon>Symbiodiniaceae</taxon>
        <taxon>Cladocopium</taxon>
    </lineage>
</organism>
<evidence type="ECO:0000313" key="2">
    <source>
        <dbReference type="EMBL" id="CAI4001438.1"/>
    </source>
</evidence>
<dbReference type="EMBL" id="CAMXCT010002937">
    <property type="protein sequence ID" value="CAI4001438.1"/>
    <property type="molecule type" value="Genomic_DNA"/>
</dbReference>
<reference evidence="2" key="1">
    <citation type="submission" date="2022-10" db="EMBL/GenBank/DDBJ databases">
        <authorList>
            <person name="Chen Y."/>
            <person name="Dougan E. K."/>
            <person name="Chan C."/>
            <person name="Rhodes N."/>
            <person name="Thang M."/>
        </authorList>
    </citation>
    <scope>NUCLEOTIDE SEQUENCE</scope>
</reference>